<feature type="transmembrane region" description="Helical" evidence="7">
    <location>
        <begin position="274"/>
        <end position="293"/>
    </location>
</feature>
<feature type="transmembrane region" description="Helical" evidence="7">
    <location>
        <begin position="70"/>
        <end position="89"/>
    </location>
</feature>
<evidence type="ECO:0000256" key="1">
    <source>
        <dbReference type="ARBA" id="ARBA00004651"/>
    </source>
</evidence>
<feature type="transmembrane region" description="Helical" evidence="7">
    <location>
        <begin position="125"/>
        <end position="144"/>
    </location>
</feature>
<feature type="transmembrane region" description="Helical" evidence="7">
    <location>
        <begin position="38"/>
        <end position="58"/>
    </location>
</feature>
<feature type="transmembrane region" description="Helical" evidence="7">
    <location>
        <begin position="212"/>
        <end position="236"/>
    </location>
</feature>
<reference evidence="9 10" key="1">
    <citation type="submission" date="2014-04" db="EMBL/GenBank/DDBJ databases">
        <title>Draft genome sequence of Bacillus azotoformans MEV2011, a (co-) denitrifying strain unable to grow in the presence of oxygen.</title>
        <authorList>
            <person name="Nielsen M."/>
            <person name="Schreiber L."/>
            <person name="Finster K."/>
            <person name="Schramm A."/>
        </authorList>
    </citation>
    <scope>NUCLEOTIDE SEQUENCE [LARGE SCALE GENOMIC DNA]</scope>
    <source>
        <strain evidence="9 10">MEV2011</strain>
    </source>
</reference>
<dbReference type="InterPro" id="IPR050638">
    <property type="entry name" value="AA-Vitamin_Transporters"/>
</dbReference>
<dbReference type="Pfam" id="PF00892">
    <property type="entry name" value="EamA"/>
    <property type="match status" value="2"/>
</dbReference>
<evidence type="ECO:0000313" key="10">
    <source>
        <dbReference type="Proteomes" id="UP000027936"/>
    </source>
</evidence>
<sequence>MNWRSPYILLVIAALLWGGNFVIGRGFAATMPPFTLAFIRWVVAFLFFLPFAKNELVANIPLWKREWKTLFWMSLTGIVGFNTLLYIAVHYTTSINAALINAPTPALIGLLSFLFLKEKVYTRHIIGIVFSIIGVTWIVSRGSLEALLSFSINKGELWMLVAITSWSIYSVIVKKNTGRLPAAGSFLVTIIIGMIILAPFAVYEWIVDKPMTITFTSILGFLYIGIFASIGAFLSWNKAVADLGPGKAAPFLNLIPVFASIFAISFIGETLTSAQLIGGAITIFGVLITTGVIEKRKHLVHRRTNWRGQRQR</sequence>
<evidence type="ECO:0000256" key="5">
    <source>
        <dbReference type="ARBA" id="ARBA00022989"/>
    </source>
</evidence>
<feature type="domain" description="EamA" evidence="8">
    <location>
        <begin position="154"/>
        <end position="290"/>
    </location>
</feature>
<comment type="caution">
    <text evidence="9">The sequence shown here is derived from an EMBL/GenBank/DDBJ whole genome shotgun (WGS) entry which is preliminary data.</text>
</comment>
<evidence type="ECO:0000256" key="3">
    <source>
        <dbReference type="ARBA" id="ARBA00022475"/>
    </source>
</evidence>
<dbReference type="GO" id="GO:0005886">
    <property type="term" value="C:plasma membrane"/>
    <property type="evidence" value="ECO:0007669"/>
    <property type="project" value="UniProtKB-SubCell"/>
</dbReference>
<dbReference type="OrthoDB" id="9805239at2"/>
<dbReference type="InterPro" id="IPR000620">
    <property type="entry name" value="EamA_dom"/>
</dbReference>
<keyword evidence="6 7" id="KW-0472">Membrane</keyword>
<dbReference type="SUPFAM" id="SSF103481">
    <property type="entry name" value="Multidrug resistance efflux transporter EmrE"/>
    <property type="match status" value="2"/>
</dbReference>
<name>A0A072NF80_SCHAZ</name>
<dbReference type="PATRIC" id="fig|1348973.3.peg.4503"/>
<evidence type="ECO:0000256" key="2">
    <source>
        <dbReference type="ARBA" id="ARBA00007362"/>
    </source>
</evidence>
<evidence type="ECO:0000256" key="6">
    <source>
        <dbReference type="ARBA" id="ARBA00023136"/>
    </source>
</evidence>
<comment type="similarity">
    <text evidence="2">Belongs to the EamA transporter family.</text>
</comment>
<dbReference type="EMBL" id="JJRY01000033">
    <property type="protein sequence ID" value="KEF36181.1"/>
    <property type="molecule type" value="Genomic_DNA"/>
</dbReference>
<feature type="domain" description="EamA" evidence="8">
    <location>
        <begin position="6"/>
        <end position="139"/>
    </location>
</feature>
<evidence type="ECO:0000313" key="9">
    <source>
        <dbReference type="EMBL" id="KEF36181.1"/>
    </source>
</evidence>
<dbReference type="InterPro" id="IPR037185">
    <property type="entry name" value="EmrE-like"/>
</dbReference>
<evidence type="ECO:0000256" key="4">
    <source>
        <dbReference type="ARBA" id="ARBA00022692"/>
    </source>
</evidence>
<dbReference type="AlphaFoldDB" id="A0A072NF80"/>
<proteinExistence type="inferred from homology"/>
<feature type="transmembrane region" description="Helical" evidence="7">
    <location>
        <begin position="156"/>
        <end position="173"/>
    </location>
</feature>
<feature type="transmembrane region" description="Helical" evidence="7">
    <location>
        <begin position="95"/>
        <end position="116"/>
    </location>
</feature>
<keyword evidence="5 7" id="KW-1133">Transmembrane helix</keyword>
<feature type="transmembrane region" description="Helical" evidence="7">
    <location>
        <begin position="248"/>
        <end position="268"/>
    </location>
</feature>
<keyword evidence="3" id="KW-1003">Cell membrane</keyword>
<dbReference type="PANTHER" id="PTHR32322">
    <property type="entry name" value="INNER MEMBRANE TRANSPORTER"/>
    <property type="match status" value="1"/>
</dbReference>
<keyword evidence="4 7" id="KW-0812">Transmembrane</keyword>
<dbReference type="PANTHER" id="PTHR32322:SF18">
    <property type="entry name" value="S-ADENOSYLMETHIONINE_S-ADENOSYLHOMOCYSTEINE TRANSPORTER"/>
    <property type="match status" value="1"/>
</dbReference>
<feature type="transmembrane region" description="Helical" evidence="7">
    <location>
        <begin position="185"/>
        <end position="206"/>
    </location>
</feature>
<accession>A0A072NF80</accession>
<comment type="subcellular location">
    <subcellularLocation>
        <location evidence="1">Cell membrane</location>
        <topology evidence="1">Multi-pass membrane protein</topology>
    </subcellularLocation>
</comment>
<dbReference type="Proteomes" id="UP000027936">
    <property type="component" value="Unassembled WGS sequence"/>
</dbReference>
<evidence type="ECO:0000259" key="8">
    <source>
        <dbReference type="Pfam" id="PF00892"/>
    </source>
</evidence>
<organism evidence="9 10">
    <name type="scientific">Schinkia azotoformans MEV2011</name>
    <dbReference type="NCBI Taxonomy" id="1348973"/>
    <lineage>
        <taxon>Bacteria</taxon>
        <taxon>Bacillati</taxon>
        <taxon>Bacillota</taxon>
        <taxon>Bacilli</taxon>
        <taxon>Bacillales</taxon>
        <taxon>Bacillaceae</taxon>
        <taxon>Calidifontibacillus/Schinkia group</taxon>
        <taxon>Schinkia</taxon>
    </lineage>
</organism>
<protein>
    <submittedName>
        <fullName evidence="9">DMT(Drug/metabolite transporter) superfamily permease</fullName>
    </submittedName>
</protein>
<gene>
    <name evidence="9" type="ORF">M670_04634</name>
</gene>
<dbReference type="RefSeq" id="WP_035198719.1">
    <property type="nucleotide sequence ID" value="NZ_JJRY01000033.1"/>
</dbReference>
<evidence type="ECO:0000256" key="7">
    <source>
        <dbReference type="SAM" id="Phobius"/>
    </source>
</evidence>